<reference evidence="3" key="2">
    <citation type="submission" date="2016-10" db="EMBL/GenBank/DDBJ databases">
        <authorList>
            <person name="de Groot N.N."/>
        </authorList>
    </citation>
    <scope>NUCLEOTIDE SEQUENCE [LARGE SCALE GENOMIC DNA]</scope>
    <source>
        <strain evidence="3">ATCC 20501</strain>
    </source>
</reference>
<dbReference type="PANTHER" id="PTHR30163:SF8">
    <property type="entry name" value="LYTIC MUREIN TRANSGLYCOSYLASE"/>
    <property type="match status" value="1"/>
</dbReference>
<name>A0A1H6D2X8_9PSEU</name>
<dbReference type="EMBL" id="FOME01000002">
    <property type="protein sequence ID" value="SFD09099.1"/>
    <property type="molecule type" value="Genomic_DNA"/>
</dbReference>
<dbReference type="PANTHER" id="PTHR30163">
    <property type="entry name" value="MEMBRANE-BOUND LYTIC MUREIN TRANSGLYCOSYLASE B"/>
    <property type="match status" value="1"/>
</dbReference>
<feature type="compositionally biased region" description="Pro residues" evidence="1">
    <location>
        <begin position="358"/>
        <end position="378"/>
    </location>
</feature>
<dbReference type="GO" id="GO:0008933">
    <property type="term" value="F:peptidoglycan lytic transglycosylase activity"/>
    <property type="evidence" value="ECO:0007669"/>
    <property type="project" value="TreeGrafter"/>
</dbReference>
<organism evidence="3 6">
    <name type="scientific">Saccharopolyspora kobensis</name>
    <dbReference type="NCBI Taxonomy" id="146035"/>
    <lineage>
        <taxon>Bacteria</taxon>
        <taxon>Bacillati</taxon>
        <taxon>Actinomycetota</taxon>
        <taxon>Actinomycetes</taxon>
        <taxon>Pseudonocardiales</taxon>
        <taxon>Pseudonocardiaceae</taxon>
        <taxon>Saccharopolyspora</taxon>
    </lineage>
</organism>
<gene>
    <name evidence="3" type="ORF">SAMN02982929_03887</name>
    <name evidence="4" type="ORF">SAMN05216506_102482</name>
</gene>
<dbReference type="InterPro" id="IPR031304">
    <property type="entry name" value="SLT_2"/>
</dbReference>
<evidence type="ECO:0000313" key="4">
    <source>
        <dbReference type="EMBL" id="SFD09099.1"/>
    </source>
</evidence>
<dbReference type="AlphaFoldDB" id="A0A1H6D2X8"/>
<keyword evidence="5" id="KW-1185">Reference proteome</keyword>
<evidence type="ECO:0000313" key="6">
    <source>
        <dbReference type="Proteomes" id="UP000236729"/>
    </source>
</evidence>
<dbReference type="Gene3D" id="1.10.530.10">
    <property type="match status" value="1"/>
</dbReference>
<feature type="compositionally biased region" description="Pro residues" evidence="1">
    <location>
        <begin position="315"/>
        <end position="344"/>
    </location>
</feature>
<evidence type="ECO:0000313" key="3">
    <source>
        <dbReference type="EMBL" id="SEG79672.1"/>
    </source>
</evidence>
<feature type="compositionally biased region" description="Pro residues" evidence="1">
    <location>
        <begin position="430"/>
        <end position="440"/>
    </location>
</feature>
<feature type="compositionally biased region" description="Basic residues" evidence="1">
    <location>
        <begin position="1"/>
        <end position="13"/>
    </location>
</feature>
<accession>A0A1H6D2X8</accession>
<feature type="compositionally biased region" description="Pro residues" evidence="1">
    <location>
        <begin position="451"/>
        <end position="482"/>
    </location>
</feature>
<dbReference type="InterPro" id="IPR043426">
    <property type="entry name" value="MltB-like"/>
</dbReference>
<dbReference type="SMR" id="A0A1H6D2X8"/>
<feature type="region of interest" description="Disordered" evidence="1">
    <location>
        <begin position="56"/>
        <end position="107"/>
    </location>
</feature>
<feature type="domain" description="Transglycosylase SLT" evidence="2">
    <location>
        <begin position="199"/>
        <end position="241"/>
    </location>
</feature>
<proteinExistence type="predicted"/>
<feature type="compositionally biased region" description="Low complexity" evidence="1">
    <location>
        <begin position="407"/>
        <end position="429"/>
    </location>
</feature>
<feature type="compositionally biased region" description="Pro residues" evidence="1">
    <location>
        <begin position="385"/>
        <end position="406"/>
    </location>
</feature>
<dbReference type="Pfam" id="PF13406">
    <property type="entry name" value="SLT_2"/>
    <property type="match status" value="1"/>
</dbReference>
<sequence>MTARSKRHGKHMWKTAPRFGGRARQRARRWVAVTALTPALLLPVTLVGASSSFLAAPQVPPGQRSDPRELGVTGHLPQAPQPGPDLLGQAGDPRELAGGAERPIDLPTGPLGIPAAVLIAYHQAADAANRSTPGCGLHWSVLASIGRIESGHARSGSVDLLGTTVRAILGPRLSGGPGIAAIPDTDGGALDGDPVWDRAVGPMQFIPSTWRKFAVDGNADGAASPHNVHDAAAAAGQYLCSGGGDLRAPSELASAVFRYNHSESYVRTVLIWAAAYANGVTPMPSELAPEVDDVLAGERLPEGPAVLAMPAEPAAAPPPPSSPEPPAPSSAPPTPSGEAPPQPGAPVAQPGEISVAPPTIPEPTPPNLTPSPTAPPPTGTSAPQPTTPGTPPPASTAPPATEPGAPPSSGTGAPPSSGTGAPPSSGTGAPPEPGTPPPATEPGAPQSDAKPVPPPAAPPAPETAPTNPGGPPSDVAPPPPSVTEPLPETGDPVPPPVESLGTCDPAVLGRGEFVAELPAPGTAIAPGSTDPATLVPGQEVYVQHGPGAFATCTTGIPTPPQ</sequence>
<reference evidence="5 6" key="1">
    <citation type="submission" date="2016-10" db="EMBL/GenBank/DDBJ databases">
        <authorList>
            <person name="Varghese N."/>
            <person name="Submissions S."/>
        </authorList>
    </citation>
    <scope>NUCLEOTIDE SEQUENCE [LARGE SCALE GENOMIC DNA]</scope>
    <source>
        <strain evidence="6">ATCC 20501</strain>
        <strain evidence="4 5">CGMCC 4.3529</strain>
    </source>
</reference>
<dbReference type="InterPro" id="IPR023346">
    <property type="entry name" value="Lysozyme-like_dom_sf"/>
</dbReference>
<feature type="region of interest" description="Disordered" evidence="1">
    <location>
        <begin position="1"/>
        <end position="20"/>
    </location>
</feature>
<dbReference type="GO" id="GO:0009253">
    <property type="term" value="P:peptidoglycan catabolic process"/>
    <property type="evidence" value="ECO:0007669"/>
    <property type="project" value="TreeGrafter"/>
</dbReference>
<protein>
    <submittedName>
        <fullName evidence="3">Membrane-bound lytic murein transglycosylase B</fullName>
    </submittedName>
</protein>
<dbReference type="SUPFAM" id="SSF53955">
    <property type="entry name" value="Lysozyme-like"/>
    <property type="match status" value="1"/>
</dbReference>
<evidence type="ECO:0000313" key="5">
    <source>
        <dbReference type="Proteomes" id="UP000199690"/>
    </source>
</evidence>
<dbReference type="PRINTS" id="PR01217">
    <property type="entry name" value="PRICHEXTENSN"/>
</dbReference>
<dbReference type="EMBL" id="FNVB01000005">
    <property type="protein sequence ID" value="SEG79672.1"/>
    <property type="molecule type" value="Genomic_DNA"/>
</dbReference>
<dbReference type="CDD" id="cd13399">
    <property type="entry name" value="Slt35-like"/>
    <property type="match status" value="1"/>
</dbReference>
<dbReference type="Proteomes" id="UP000199690">
    <property type="component" value="Unassembled WGS sequence"/>
</dbReference>
<accession>A0A1I1PGZ0</accession>
<feature type="region of interest" description="Disordered" evidence="1">
    <location>
        <begin position="310"/>
        <end position="505"/>
    </location>
</feature>
<evidence type="ECO:0000259" key="2">
    <source>
        <dbReference type="Pfam" id="PF13406"/>
    </source>
</evidence>
<evidence type="ECO:0000256" key="1">
    <source>
        <dbReference type="SAM" id="MobiDB-lite"/>
    </source>
</evidence>
<dbReference type="Proteomes" id="UP000236729">
    <property type="component" value="Unassembled WGS sequence"/>
</dbReference>
<dbReference type="RefSeq" id="WP_235863319.1">
    <property type="nucleotide sequence ID" value="NZ_FNVB01000005.1"/>
</dbReference>